<organism evidence="2 3">
    <name type="scientific">Streptomyces amritsarensis</name>
    <dbReference type="NCBI Taxonomy" id="681158"/>
    <lineage>
        <taxon>Bacteria</taxon>
        <taxon>Bacillati</taxon>
        <taxon>Actinomycetota</taxon>
        <taxon>Actinomycetes</taxon>
        <taxon>Kitasatosporales</taxon>
        <taxon>Streptomycetaceae</taxon>
        <taxon>Streptomyces</taxon>
    </lineage>
</organism>
<proteinExistence type="predicted"/>
<sequence length="102" mass="10539">MIFRIAQGDEMTAPTVLRATAVSRAPGAKAAGGFFDRLLSTRNQDRACPCTTRQSPRPRPACGRAAVRTGKGASGPAGRGSHAAGSSCAGRRPARTASTRAW</sequence>
<accession>A0ABX3G5S5</accession>
<protein>
    <submittedName>
        <fullName evidence="2">Uncharacterized protein</fullName>
    </submittedName>
</protein>
<evidence type="ECO:0000313" key="2">
    <source>
        <dbReference type="EMBL" id="OLZ70076.1"/>
    </source>
</evidence>
<reference evidence="2 3" key="1">
    <citation type="submission" date="2016-01" db="EMBL/GenBank/DDBJ databases">
        <title>Streptomyces amritsarensis strain MTCC 11845 genome sequencing and assembly.</title>
        <authorList>
            <person name="Sharma D."/>
            <person name="Nair G.R."/>
            <person name="Kaur G."/>
            <person name="Manhas R.K."/>
            <person name="Mayilraj S."/>
        </authorList>
    </citation>
    <scope>NUCLEOTIDE SEQUENCE [LARGE SCALE GENOMIC DNA]</scope>
    <source>
        <strain evidence="2 3">MTCC 11845</strain>
    </source>
</reference>
<name>A0ABX3G5S5_9ACTN</name>
<comment type="caution">
    <text evidence="2">The sequence shown here is derived from an EMBL/GenBank/DDBJ whole genome shotgun (WGS) entry which is preliminary data.</text>
</comment>
<feature type="region of interest" description="Disordered" evidence="1">
    <location>
        <begin position="47"/>
        <end position="102"/>
    </location>
</feature>
<evidence type="ECO:0000313" key="3">
    <source>
        <dbReference type="Proteomes" id="UP000187151"/>
    </source>
</evidence>
<gene>
    <name evidence="2" type="ORF">AVW11_08920</name>
</gene>
<dbReference type="Proteomes" id="UP000187151">
    <property type="component" value="Unassembled WGS sequence"/>
</dbReference>
<evidence type="ECO:0000256" key="1">
    <source>
        <dbReference type="SAM" id="MobiDB-lite"/>
    </source>
</evidence>
<dbReference type="EMBL" id="MQUR01000014">
    <property type="protein sequence ID" value="OLZ70076.1"/>
    <property type="molecule type" value="Genomic_DNA"/>
</dbReference>
<keyword evidence="3" id="KW-1185">Reference proteome</keyword>